<keyword evidence="8" id="KW-1185">Reference proteome</keyword>
<dbReference type="EMBL" id="BGPR01057264">
    <property type="protein sequence ID" value="GBO33617.1"/>
    <property type="molecule type" value="Genomic_DNA"/>
</dbReference>
<feature type="transmembrane region" description="Helical" evidence="6">
    <location>
        <begin position="39"/>
        <end position="70"/>
    </location>
</feature>
<comment type="subcellular location">
    <subcellularLocation>
        <location evidence="1 6">Membrane</location>
        <topology evidence="1 6">Multi-pass membrane protein</topology>
    </subcellularLocation>
</comment>
<comment type="caution">
    <text evidence="7">The sequence shown here is derived from an EMBL/GenBank/DDBJ whole genome shotgun (WGS) entry which is preliminary data.</text>
</comment>
<accession>A0A4Y2WC37</accession>
<dbReference type="Proteomes" id="UP000499080">
    <property type="component" value="Unassembled WGS sequence"/>
</dbReference>
<keyword evidence="3 6" id="KW-0812">Transmembrane</keyword>
<evidence type="ECO:0000256" key="3">
    <source>
        <dbReference type="ARBA" id="ARBA00022692"/>
    </source>
</evidence>
<keyword evidence="5 6" id="KW-0472">Membrane</keyword>
<evidence type="ECO:0000256" key="6">
    <source>
        <dbReference type="RuleBase" id="RU362006"/>
    </source>
</evidence>
<feature type="transmembrane region" description="Helical" evidence="6">
    <location>
        <begin position="90"/>
        <end position="110"/>
    </location>
</feature>
<reference evidence="7 8" key="1">
    <citation type="journal article" date="2019" name="Sci. Rep.">
        <title>Orb-weaving spider Araneus ventricosus genome elucidates the spidroin gene catalogue.</title>
        <authorList>
            <person name="Kono N."/>
            <person name="Nakamura H."/>
            <person name="Ohtoshi R."/>
            <person name="Moran D.A.P."/>
            <person name="Shinohara A."/>
            <person name="Yoshida Y."/>
            <person name="Fujiwara M."/>
            <person name="Mori M."/>
            <person name="Tomita M."/>
            <person name="Arakawa K."/>
        </authorList>
    </citation>
    <scope>NUCLEOTIDE SEQUENCE [LARGE SCALE GENOMIC DNA]</scope>
</reference>
<evidence type="ECO:0000256" key="1">
    <source>
        <dbReference type="ARBA" id="ARBA00004141"/>
    </source>
</evidence>
<dbReference type="OrthoDB" id="10009287at2759"/>
<dbReference type="Pfam" id="PF03134">
    <property type="entry name" value="TB2_DP1_HVA22"/>
    <property type="match status" value="1"/>
</dbReference>
<protein>
    <recommendedName>
        <fullName evidence="6">Receptor expression-enhancing protein</fullName>
    </recommendedName>
</protein>
<dbReference type="InterPro" id="IPR004345">
    <property type="entry name" value="TB2_DP1_HVA22"/>
</dbReference>
<gene>
    <name evidence="7" type="primary">Reep5_4</name>
    <name evidence="7" type="ORF">AVEN_66273_1</name>
</gene>
<evidence type="ECO:0000256" key="4">
    <source>
        <dbReference type="ARBA" id="ARBA00022989"/>
    </source>
</evidence>
<evidence type="ECO:0000256" key="2">
    <source>
        <dbReference type="ARBA" id="ARBA00008573"/>
    </source>
</evidence>
<organism evidence="7 8">
    <name type="scientific">Araneus ventricosus</name>
    <name type="common">Orbweaver spider</name>
    <name type="synonym">Epeira ventricosa</name>
    <dbReference type="NCBI Taxonomy" id="182803"/>
    <lineage>
        <taxon>Eukaryota</taxon>
        <taxon>Metazoa</taxon>
        <taxon>Ecdysozoa</taxon>
        <taxon>Arthropoda</taxon>
        <taxon>Chelicerata</taxon>
        <taxon>Arachnida</taxon>
        <taxon>Araneae</taxon>
        <taxon>Araneomorphae</taxon>
        <taxon>Entelegynae</taxon>
        <taxon>Araneoidea</taxon>
        <taxon>Araneidae</taxon>
        <taxon>Araneus</taxon>
    </lineage>
</organism>
<evidence type="ECO:0000256" key="5">
    <source>
        <dbReference type="ARBA" id="ARBA00023136"/>
    </source>
</evidence>
<comment type="similarity">
    <text evidence="2 6">Belongs to the DP1 family.</text>
</comment>
<dbReference type="GO" id="GO:0016020">
    <property type="term" value="C:membrane"/>
    <property type="evidence" value="ECO:0007669"/>
    <property type="project" value="UniProtKB-SubCell"/>
</dbReference>
<dbReference type="AlphaFoldDB" id="A0A4Y2WC37"/>
<proteinExistence type="inferred from homology"/>
<sequence length="158" mass="18422">MQRLKSTDLFQAAHKKLRENGWLKPVIDYVEEMTKVNRVYAVSGLGALLTVILLLEYGTFLIVGCVGFLYPAYKTLKELESPETGVGRKWLLYWFLYAVLSFSELVFFFLTWMPAYWFIKCLFLIQCYAPGNGAEIIYDRFIRPVFQKYREGIDSVVN</sequence>
<keyword evidence="7" id="KW-0675">Receptor</keyword>
<keyword evidence="4 6" id="KW-1133">Transmembrane helix</keyword>
<evidence type="ECO:0000313" key="7">
    <source>
        <dbReference type="EMBL" id="GBO33617.1"/>
    </source>
</evidence>
<name>A0A4Y2WC37_ARAVE</name>
<dbReference type="PANTHER" id="PTHR12300">
    <property type="entry name" value="HVA22-LIKE PROTEINS"/>
    <property type="match status" value="1"/>
</dbReference>
<dbReference type="PANTHER" id="PTHR12300:SF161">
    <property type="entry name" value="RECEPTOR EXPRESSION-ENHANCING PROTEIN"/>
    <property type="match status" value="1"/>
</dbReference>
<evidence type="ECO:0000313" key="8">
    <source>
        <dbReference type="Proteomes" id="UP000499080"/>
    </source>
</evidence>